<reference evidence="1 2" key="1">
    <citation type="submission" date="2021-06" db="EMBL/GenBank/DDBJ databases">
        <title>Caerostris darwini draft genome.</title>
        <authorList>
            <person name="Kono N."/>
            <person name="Arakawa K."/>
        </authorList>
    </citation>
    <scope>NUCLEOTIDE SEQUENCE [LARGE SCALE GENOMIC DNA]</scope>
</reference>
<evidence type="ECO:0000313" key="2">
    <source>
        <dbReference type="Proteomes" id="UP001054837"/>
    </source>
</evidence>
<organism evidence="1 2">
    <name type="scientific">Caerostris darwini</name>
    <dbReference type="NCBI Taxonomy" id="1538125"/>
    <lineage>
        <taxon>Eukaryota</taxon>
        <taxon>Metazoa</taxon>
        <taxon>Ecdysozoa</taxon>
        <taxon>Arthropoda</taxon>
        <taxon>Chelicerata</taxon>
        <taxon>Arachnida</taxon>
        <taxon>Araneae</taxon>
        <taxon>Araneomorphae</taxon>
        <taxon>Entelegynae</taxon>
        <taxon>Araneoidea</taxon>
        <taxon>Araneidae</taxon>
        <taxon>Caerostris</taxon>
    </lineage>
</organism>
<dbReference type="Proteomes" id="UP001054837">
    <property type="component" value="Unassembled WGS sequence"/>
</dbReference>
<gene>
    <name evidence="1" type="ORF">CDAR_387891</name>
</gene>
<evidence type="ECO:0000313" key="1">
    <source>
        <dbReference type="EMBL" id="GIY37081.1"/>
    </source>
</evidence>
<dbReference type="AlphaFoldDB" id="A0AAV4SUX6"/>
<accession>A0AAV4SUX6</accession>
<comment type="caution">
    <text evidence="1">The sequence shown here is derived from an EMBL/GenBank/DDBJ whole genome shotgun (WGS) entry which is preliminary data.</text>
</comment>
<keyword evidence="2" id="KW-1185">Reference proteome</keyword>
<proteinExistence type="predicted"/>
<dbReference type="EMBL" id="BPLQ01008398">
    <property type="protein sequence ID" value="GIY37081.1"/>
    <property type="molecule type" value="Genomic_DNA"/>
</dbReference>
<protein>
    <submittedName>
        <fullName evidence="1">Uncharacterized protein</fullName>
    </submittedName>
</protein>
<name>A0AAV4SUX6_9ARAC</name>
<sequence length="131" mass="14528">MTFACCSSISFEANTSETSFCGTTSHKIAPEINACDLTRDLVERRLLCKVVAEHALVSLDQFLEHTVSYPVVFLLTHMNSSSSHEDVENMRKPLHRLIQIDLHAQELSSSIFSRANVIVSSFVSLNLPSAC</sequence>